<evidence type="ECO:0000313" key="2">
    <source>
        <dbReference type="EMBL" id="KAK3362597.1"/>
    </source>
</evidence>
<reference evidence="2" key="1">
    <citation type="journal article" date="2023" name="Mol. Phylogenet. Evol.">
        <title>Genome-scale phylogeny and comparative genomics of the fungal order Sordariales.</title>
        <authorList>
            <person name="Hensen N."/>
            <person name="Bonometti L."/>
            <person name="Westerberg I."/>
            <person name="Brannstrom I.O."/>
            <person name="Guillou S."/>
            <person name="Cros-Aarteil S."/>
            <person name="Calhoun S."/>
            <person name="Haridas S."/>
            <person name="Kuo A."/>
            <person name="Mondo S."/>
            <person name="Pangilinan J."/>
            <person name="Riley R."/>
            <person name="LaButti K."/>
            <person name="Andreopoulos B."/>
            <person name="Lipzen A."/>
            <person name="Chen C."/>
            <person name="Yan M."/>
            <person name="Daum C."/>
            <person name="Ng V."/>
            <person name="Clum A."/>
            <person name="Steindorff A."/>
            <person name="Ohm R.A."/>
            <person name="Martin F."/>
            <person name="Silar P."/>
            <person name="Natvig D.O."/>
            <person name="Lalanne C."/>
            <person name="Gautier V."/>
            <person name="Ament-Velasquez S.L."/>
            <person name="Kruys A."/>
            <person name="Hutchinson M.I."/>
            <person name="Powell A.J."/>
            <person name="Barry K."/>
            <person name="Miller A.N."/>
            <person name="Grigoriev I.V."/>
            <person name="Debuchy R."/>
            <person name="Gladieux P."/>
            <person name="Hiltunen Thoren M."/>
            <person name="Johannesson H."/>
        </authorList>
    </citation>
    <scope>NUCLEOTIDE SEQUENCE</scope>
    <source>
        <strain evidence="2">CBS 955.72</strain>
    </source>
</reference>
<sequence length="159" mass="17750">MRLLHAETKKLVDFLTSTGEHFPTWDENFLTSTGEHFPTWGENEVTYSNVARLGSLPPDKKIDGCCRQALANRLEYVWIDTICIDKSSSAELSEAINSMFACAFLLQVDGVSESTWSAGVVQEEAGNFLIQRIICGTTPTGGSLREDLGRPRRMMDMLR</sequence>
<dbReference type="Pfam" id="PF06985">
    <property type="entry name" value="HET"/>
    <property type="match status" value="1"/>
</dbReference>
<name>A0AAJ0MJE6_9PEZI</name>
<organism evidence="2 3">
    <name type="scientific">Lasiosphaeria hispida</name>
    <dbReference type="NCBI Taxonomy" id="260671"/>
    <lineage>
        <taxon>Eukaryota</taxon>
        <taxon>Fungi</taxon>
        <taxon>Dikarya</taxon>
        <taxon>Ascomycota</taxon>
        <taxon>Pezizomycotina</taxon>
        <taxon>Sordariomycetes</taxon>
        <taxon>Sordariomycetidae</taxon>
        <taxon>Sordariales</taxon>
        <taxon>Lasiosphaeriaceae</taxon>
        <taxon>Lasiosphaeria</taxon>
    </lineage>
</organism>
<dbReference type="PANTHER" id="PTHR10622">
    <property type="entry name" value="HET DOMAIN-CONTAINING PROTEIN"/>
    <property type="match status" value="1"/>
</dbReference>
<evidence type="ECO:0000313" key="3">
    <source>
        <dbReference type="Proteomes" id="UP001275084"/>
    </source>
</evidence>
<evidence type="ECO:0000259" key="1">
    <source>
        <dbReference type="Pfam" id="PF06985"/>
    </source>
</evidence>
<dbReference type="PANTHER" id="PTHR10622:SF10">
    <property type="entry name" value="HET DOMAIN-CONTAINING PROTEIN"/>
    <property type="match status" value="1"/>
</dbReference>
<gene>
    <name evidence="2" type="ORF">B0T25DRAFT_9642</name>
</gene>
<reference evidence="2" key="2">
    <citation type="submission" date="2023-06" db="EMBL/GenBank/DDBJ databases">
        <authorList>
            <consortium name="Lawrence Berkeley National Laboratory"/>
            <person name="Haridas S."/>
            <person name="Hensen N."/>
            <person name="Bonometti L."/>
            <person name="Westerberg I."/>
            <person name="Brannstrom I.O."/>
            <person name="Guillou S."/>
            <person name="Cros-Aarteil S."/>
            <person name="Calhoun S."/>
            <person name="Kuo A."/>
            <person name="Mondo S."/>
            <person name="Pangilinan J."/>
            <person name="Riley R."/>
            <person name="Labutti K."/>
            <person name="Andreopoulos B."/>
            <person name="Lipzen A."/>
            <person name="Chen C."/>
            <person name="Yanf M."/>
            <person name="Daum C."/>
            <person name="Ng V."/>
            <person name="Clum A."/>
            <person name="Steindorff A."/>
            <person name="Ohm R."/>
            <person name="Martin F."/>
            <person name="Silar P."/>
            <person name="Natvig D."/>
            <person name="Lalanne C."/>
            <person name="Gautier V."/>
            <person name="Ament-Velasquez S.L."/>
            <person name="Kruys A."/>
            <person name="Hutchinson M.I."/>
            <person name="Powell A.J."/>
            <person name="Barry K."/>
            <person name="Miller A.N."/>
            <person name="Grigoriev I.V."/>
            <person name="Debuchy R."/>
            <person name="Gladieux P."/>
            <person name="Thoren M.H."/>
            <person name="Johannesson H."/>
        </authorList>
    </citation>
    <scope>NUCLEOTIDE SEQUENCE</scope>
    <source>
        <strain evidence="2">CBS 955.72</strain>
    </source>
</reference>
<dbReference type="Proteomes" id="UP001275084">
    <property type="component" value="Unassembled WGS sequence"/>
</dbReference>
<dbReference type="InterPro" id="IPR010730">
    <property type="entry name" value="HET"/>
</dbReference>
<dbReference type="AlphaFoldDB" id="A0AAJ0MJE6"/>
<proteinExistence type="predicted"/>
<feature type="domain" description="Heterokaryon incompatibility" evidence="1">
    <location>
        <begin position="60"/>
        <end position="99"/>
    </location>
</feature>
<accession>A0AAJ0MJE6</accession>
<dbReference type="EMBL" id="JAUIQD010000001">
    <property type="protein sequence ID" value="KAK3362597.1"/>
    <property type="molecule type" value="Genomic_DNA"/>
</dbReference>
<protein>
    <recommendedName>
        <fullName evidence="1">Heterokaryon incompatibility domain-containing protein</fullName>
    </recommendedName>
</protein>
<comment type="caution">
    <text evidence="2">The sequence shown here is derived from an EMBL/GenBank/DDBJ whole genome shotgun (WGS) entry which is preliminary data.</text>
</comment>
<keyword evidence="3" id="KW-1185">Reference proteome</keyword>